<proteinExistence type="predicted"/>
<sequence length="62" mass="7150">MTPLNRIAAALRRPLRIRLVAPPDKAAAALRGLAAFIHHRTELRYRRIRIDLTIRPDEEGNR</sequence>
<comment type="caution">
    <text evidence="1">The sequence shown here is derived from an EMBL/GenBank/DDBJ whole genome shotgun (WGS) entry which is preliminary data.</text>
</comment>
<keyword evidence="2" id="KW-1185">Reference proteome</keyword>
<name>A0ABQ4EU38_9ACTN</name>
<dbReference type="RefSeq" id="WP_203859630.1">
    <property type="nucleotide sequence ID" value="NZ_BAAAZQ010000010.1"/>
</dbReference>
<evidence type="ECO:0000313" key="1">
    <source>
        <dbReference type="EMBL" id="GIG98169.1"/>
    </source>
</evidence>
<dbReference type="Proteomes" id="UP000621500">
    <property type="component" value="Unassembled WGS sequence"/>
</dbReference>
<accession>A0ABQ4EU38</accession>
<evidence type="ECO:0000313" key="2">
    <source>
        <dbReference type="Proteomes" id="UP000621500"/>
    </source>
</evidence>
<reference evidence="1 2" key="1">
    <citation type="submission" date="2021-01" db="EMBL/GenBank/DDBJ databases">
        <title>Whole genome shotgun sequence of Plantactinospora mayteni NBRC 109088.</title>
        <authorList>
            <person name="Komaki H."/>
            <person name="Tamura T."/>
        </authorList>
    </citation>
    <scope>NUCLEOTIDE SEQUENCE [LARGE SCALE GENOMIC DNA]</scope>
    <source>
        <strain evidence="1 2">NBRC 109088</strain>
    </source>
</reference>
<gene>
    <name evidence="1" type="ORF">Pma05_47420</name>
</gene>
<organism evidence="1 2">
    <name type="scientific">Plantactinospora mayteni</name>
    <dbReference type="NCBI Taxonomy" id="566021"/>
    <lineage>
        <taxon>Bacteria</taxon>
        <taxon>Bacillati</taxon>
        <taxon>Actinomycetota</taxon>
        <taxon>Actinomycetes</taxon>
        <taxon>Micromonosporales</taxon>
        <taxon>Micromonosporaceae</taxon>
        <taxon>Plantactinospora</taxon>
    </lineage>
</organism>
<protein>
    <submittedName>
        <fullName evidence="1">Uncharacterized protein</fullName>
    </submittedName>
</protein>
<dbReference type="EMBL" id="BONX01000032">
    <property type="protein sequence ID" value="GIG98169.1"/>
    <property type="molecule type" value="Genomic_DNA"/>
</dbReference>